<evidence type="ECO:0000313" key="1">
    <source>
        <dbReference type="EMBL" id="KAK1738922.1"/>
    </source>
</evidence>
<evidence type="ECO:0000313" key="2">
    <source>
        <dbReference type="Proteomes" id="UP001224775"/>
    </source>
</evidence>
<proteinExistence type="predicted"/>
<gene>
    <name evidence="1" type="ORF">QTG54_010238</name>
</gene>
<sequence>MYDGSEAVVWCSLPSDRNFKFCSSVMDDMPFAQLYLGVDHDDDYLEVGLDVESINKLASLNLLCHEHESNEDGRTRCQYKIRTDDLNAIQTIVSEEALKDEQQTLIKLIDAAVELVRRDPLNESNEPHLVLLAHSASCSVVASAISSWKEQQLQNQQSPQRVEDLLHQALTVVSFGNICRSFCDGPAYIHISMYDDPWTNALGAHLGNEEGIGGGQNAVYFHAYSPYDEDLQTTASTCSLKSHNAHNLNSCLIQYLCLVMRINGIQSFRALYDSARFVDPTAILDINPKHFAVNYINHGELVIPPRIDDELLPAMIYATGGDQWLWDNDDESHTDIDEVLPDEIEARSHLEESFGYSVFEEIQETCCQRVVKS</sequence>
<dbReference type="Proteomes" id="UP001224775">
    <property type="component" value="Unassembled WGS sequence"/>
</dbReference>
<accession>A0AAD8Y4J4</accession>
<dbReference type="AlphaFoldDB" id="A0AAD8Y4J4"/>
<name>A0AAD8Y4J4_9STRA</name>
<comment type="caution">
    <text evidence="1">The sequence shown here is derived from an EMBL/GenBank/DDBJ whole genome shotgun (WGS) entry which is preliminary data.</text>
</comment>
<reference evidence="1" key="1">
    <citation type="submission" date="2023-06" db="EMBL/GenBank/DDBJ databases">
        <title>Survivors Of The Sea: Transcriptome response of Skeletonema marinoi to long-term dormancy.</title>
        <authorList>
            <person name="Pinder M.I.M."/>
            <person name="Kourtchenko O."/>
            <person name="Robertson E.K."/>
            <person name="Larsson T."/>
            <person name="Maumus F."/>
            <person name="Osuna-Cruz C.M."/>
            <person name="Vancaester E."/>
            <person name="Stenow R."/>
            <person name="Vandepoele K."/>
            <person name="Ploug H."/>
            <person name="Bruchert V."/>
            <person name="Godhe A."/>
            <person name="Topel M."/>
        </authorList>
    </citation>
    <scope>NUCLEOTIDE SEQUENCE</scope>
    <source>
        <strain evidence="1">R05AC</strain>
    </source>
</reference>
<keyword evidence="2" id="KW-1185">Reference proteome</keyword>
<protein>
    <submittedName>
        <fullName evidence="1">Uncharacterized protein</fullName>
    </submittedName>
</protein>
<organism evidence="1 2">
    <name type="scientific">Skeletonema marinoi</name>
    <dbReference type="NCBI Taxonomy" id="267567"/>
    <lineage>
        <taxon>Eukaryota</taxon>
        <taxon>Sar</taxon>
        <taxon>Stramenopiles</taxon>
        <taxon>Ochrophyta</taxon>
        <taxon>Bacillariophyta</taxon>
        <taxon>Coscinodiscophyceae</taxon>
        <taxon>Thalassiosirophycidae</taxon>
        <taxon>Thalassiosirales</taxon>
        <taxon>Skeletonemataceae</taxon>
        <taxon>Skeletonema</taxon>
        <taxon>Skeletonema marinoi-dohrnii complex</taxon>
    </lineage>
</organism>
<dbReference type="EMBL" id="JATAAI010000019">
    <property type="protein sequence ID" value="KAK1738922.1"/>
    <property type="molecule type" value="Genomic_DNA"/>
</dbReference>